<dbReference type="InterPro" id="IPR027417">
    <property type="entry name" value="P-loop_NTPase"/>
</dbReference>
<reference evidence="9" key="4">
    <citation type="submission" date="2015-06" db="UniProtKB">
        <authorList>
            <consortium name="EnsemblFungi"/>
        </authorList>
    </citation>
    <scope>IDENTIFICATION</scope>
</reference>
<reference evidence="8" key="2">
    <citation type="submission" date="2010-11" db="EMBL/GenBank/DDBJ databases">
        <authorList>
            <consortium name="The Broad Institute Genome Sequencing Platform"/>
            <person name="Earl A."/>
            <person name="Ward D."/>
            <person name="Feldgarden M."/>
            <person name="Gevers D."/>
            <person name="Butler R."/>
            <person name="Young S.K."/>
            <person name="Zeng Q."/>
            <person name="Gargeya S."/>
            <person name="Fitzgerald M."/>
            <person name="Haas B."/>
            <person name="Abouelleil A."/>
            <person name="Alvarado L."/>
            <person name="Arachchi H.M."/>
            <person name="Berlin A."/>
            <person name="Brown A."/>
            <person name="Chapman S.B."/>
            <person name="Chen Z."/>
            <person name="Dunbar C."/>
            <person name="Freedman E."/>
            <person name="Gearin G."/>
            <person name="Gellesch M."/>
            <person name="Goldberg J."/>
            <person name="Griggs A."/>
            <person name="Gujja S."/>
            <person name="Heilman E."/>
            <person name="Heiman D."/>
            <person name="Howarth C."/>
            <person name="Larson L."/>
            <person name="Lui A."/>
            <person name="MacDonald P.J.P."/>
            <person name="Mehta T."/>
            <person name="Montmayeur A."/>
            <person name="Murphy C."/>
            <person name="Neiman D."/>
            <person name="Pearson M."/>
            <person name="Priest M."/>
            <person name="Roberts A."/>
            <person name="Saif S."/>
            <person name="Shea T."/>
            <person name="Shenoy N."/>
            <person name="Sisk P."/>
            <person name="Stolte C."/>
            <person name="Sykes S."/>
            <person name="White J."/>
            <person name="Yandava C."/>
            <person name="Wortman J."/>
            <person name="Nusbaum C."/>
            <person name="Birren B."/>
        </authorList>
    </citation>
    <scope>NUCLEOTIDE SEQUENCE</scope>
    <source>
        <strain evidence="8">P1A1 Lamole</strain>
    </source>
</reference>
<evidence type="ECO:0000256" key="1">
    <source>
        <dbReference type="ARBA" id="ARBA00022701"/>
    </source>
</evidence>
<dbReference type="AlphaFoldDB" id="U5HH52"/>
<dbReference type="OMA" id="DENVHVM"/>
<proteinExistence type="inferred from homology"/>
<evidence type="ECO:0000313" key="10">
    <source>
        <dbReference type="Proteomes" id="UP000017200"/>
    </source>
</evidence>
<dbReference type="OrthoDB" id="123929at2759"/>
<feature type="compositionally biased region" description="Low complexity" evidence="6">
    <location>
        <begin position="1"/>
        <end position="28"/>
    </location>
</feature>
<feature type="compositionally biased region" description="Acidic residues" evidence="6">
    <location>
        <begin position="894"/>
        <end position="962"/>
    </location>
</feature>
<dbReference type="FunCoup" id="U5HH52">
    <property type="interactions" value="140"/>
</dbReference>
<dbReference type="SMART" id="SM00129">
    <property type="entry name" value="KISc"/>
    <property type="match status" value="1"/>
</dbReference>
<evidence type="ECO:0000313" key="8">
    <source>
        <dbReference type="EMBL" id="KDE03095.1"/>
    </source>
</evidence>
<dbReference type="GO" id="GO:0003777">
    <property type="term" value="F:microtubule motor activity"/>
    <property type="evidence" value="ECO:0007669"/>
    <property type="project" value="InterPro"/>
</dbReference>
<dbReference type="PANTHER" id="PTHR24115">
    <property type="entry name" value="KINESIN-RELATED"/>
    <property type="match status" value="1"/>
</dbReference>
<reference evidence="10" key="1">
    <citation type="submission" date="2010-11" db="EMBL/GenBank/DDBJ databases">
        <title>The genome sequence of Microbotryum violaceum strain p1A1 Lamole.</title>
        <authorList>
            <person name="Cuomo C."/>
            <person name="Perlin M."/>
            <person name="Young S.K."/>
            <person name="Zeng Q."/>
            <person name="Gargeya S."/>
            <person name="Alvarado L."/>
            <person name="Berlin A."/>
            <person name="Chapman S.B."/>
            <person name="Chen Z."/>
            <person name="Freedman E."/>
            <person name="Gellesch M."/>
            <person name="Goldberg J."/>
            <person name="Griggs A."/>
            <person name="Gujja S."/>
            <person name="Heilman E."/>
            <person name="Heiman D."/>
            <person name="Howarth C."/>
            <person name="Mehta T."/>
            <person name="Neiman D."/>
            <person name="Pearson M."/>
            <person name="Roberts A."/>
            <person name="Saif S."/>
            <person name="Shea T."/>
            <person name="Shenoy N."/>
            <person name="Sisk P."/>
            <person name="Stolte C."/>
            <person name="Sykes S."/>
            <person name="White J."/>
            <person name="Yandava C."/>
            <person name="Haas B."/>
            <person name="Nusbaum C."/>
            <person name="Birren B."/>
        </authorList>
    </citation>
    <scope>NUCLEOTIDE SEQUENCE [LARGE SCALE GENOMIC DNA]</scope>
    <source>
        <strain evidence="10">p1A1 Lamole</strain>
    </source>
</reference>
<accession>U5HH52</accession>
<keyword evidence="3 5" id="KW-0067">ATP-binding</keyword>
<evidence type="ECO:0000256" key="4">
    <source>
        <dbReference type="ARBA" id="ARBA00023175"/>
    </source>
</evidence>
<dbReference type="EnsemblFungi" id="MVLG_06392T0">
    <property type="protein sequence ID" value="MVLG_06392T0"/>
    <property type="gene ID" value="MVLG_06392"/>
</dbReference>
<dbReference type="Pfam" id="PF00225">
    <property type="entry name" value="Kinesin"/>
    <property type="match status" value="1"/>
</dbReference>
<dbReference type="InParanoid" id="U5HH52"/>
<dbReference type="GO" id="GO:0005524">
    <property type="term" value="F:ATP binding"/>
    <property type="evidence" value="ECO:0007669"/>
    <property type="project" value="UniProtKB-UniRule"/>
</dbReference>
<dbReference type="GO" id="GO:0005871">
    <property type="term" value="C:kinesin complex"/>
    <property type="evidence" value="ECO:0007669"/>
    <property type="project" value="TreeGrafter"/>
</dbReference>
<feature type="compositionally biased region" description="Polar residues" evidence="6">
    <location>
        <begin position="802"/>
        <end position="821"/>
    </location>
</feature>
<dbReference type="PRINTS" id="PR00380">
    <property type="entry name" value="KINESINHEAVY"/>
</dbReference>
<dbReference type="Proteomes" id="UP000017200">
    <property type="component" value="Unassembled WGS sequence"/>
</dbReference>
<protein>
    <recommendedName>
        <fullName evidence="7">Kinesin motor domain-containing protein</fullName>
    </recommendedName>
</protein>
<dbReference type="STRING" id="683840.U5HH52"/>
<reference evidence="8 10" key="3">
    <citation type="journal article" date="2015" name="BMC Genomics">
        <title>Sex and parasites: genomic and transcriptomic analysis of Microbotryum lychnidis-dioicae, the biotrophic and plant-castrating anther smut fungus.</title>
        <authorList>
            <person name="Perlin M.H."/>
            <person name="Amselem J."/>
            <person name="Fontanillas E."/>
            <person name="Toh S.S."/>
            <person name="Chen Z."/>
            <person name="Goldberg J."/>
            <person name="Duplessis S."/>
            <person name="Henrissat B."/>
            <person name="Young S."/>
            <person name="Zeng Q."/>
            <person name="Aguileta G."/>
            <person name="Petit E."/>
            <person name="Badouin H."/>
            <person name="Andrews J."/>
            <person name="Razeeq D."/>
            <person name="Gabaldon T."/>
            <person name="Quesneville H."/>
            <person name="Giraud T."/>
            <person name="Hood M.E."/>
            <person name="Schultz D.J."/>
            <person name="Cuomo C.A."/>
        </authorList>
    </citation>
    <scope>NUCLEOTIDE SEQUENCE [LARGE SCALE GENOMIC DNA]</scope>
    <source>
        <strain evidence="8">P1A1 Lamole</strain>
        <strain evidence="10">p1A1 Lamole</strain>
    </source>
</reference>
<evidence type="ECO:0000259" key="7">
    <source>
        <dbReference type="PROSITE" id="PS50067"/>
    </source>
</evidence>
<dbReference type="InterPro" id="IPR019821">
    <property type="entry name" value="Kinesin_motor_CS"/>
</dbReference>
<sequence length="1103" mass="119493">MSTRQTRTVRTSTHDGTSATSSAIPSSSKRGSLAVDGASTGASTTAPRKLGSLWGSSTTAQARASPAPGVKSTPRPLWSTSRANDVDTGSAPNATPSLNSRRSAFSLGAHSKPPPAKSSTAQSTVSHVPVHRSSMAPLNSCRPSNAPTSGPSAVEEQTVEASAQPPHAPLAVADCEKRGLEGYDPIREPIKAYLRVRPAPTGVPQSANYIQVISDSEVLMTPPADHRLNSSTSSLFSGPLLRTSEEATTPGLAPQHASAPLGSIYKFTKVFAPSDTVAETSQADFFKATTLPLVHDFLHGENCLLFAYGTTGSGKTWTVQGEEGDKAGILPRVMDVVWRSLEGKSSTSNLRPSRLAGVEMTTEADRKHPVTWTPSKGPTGLGVKPVSSGLGSSTALLEIVNVDDNFEYSIWASYAEVYLEKIYDLLESPVASQSVSTSSTASVTSNMFQAGLGLFSAGGAKAKAMVKGFQTVKRNALSLKHDKSGGNKYVHGMREVRVHSAEEARALLERGQVNRRVFSTLANRASSRSHSVFTIKIIKIRKGANVDDPDAATTSRFSIVDLAGSERVNNTQAFGERLKEAGQINKSLMVLGQCMEVLRKNQERGEGRKPALVPFRHSKLTELFQSFFIGDGKAVMIVNVNPYETSFDENSHVMKFSAVAKGVMTIKNDKPVAVPSTTVALTPQQKEPRIVRVSMYEGAEEEDVIYEEEEEEEEAEDDEEDEFVNALLDELSTLRKALFESQMNSMLVESQVRARVVQEYEAKMIEMERIYEERLHEEAEEAETMLNAKLDILTRLNATSARVPTPVEHQQNEVGTPSTTYDDSDEDESMVSEDSRGAASTVEKMLLSGPGSGRRTPASPSPSPSPSPLAARSTTVDIRSPLSHSVVTATLDAERDEEGREEEEDEDEEDDEAEDDEDDEDEDDEDDEDEDDEDEDDEEVEEDDASDEYEEASSESEDEDELIPVPRRSTGRASTARTSMARASLNASTPAKMRAPMVERSQPVLPDFEEEVVIDVTTKSVLKTPAKERVSSIALINYTEQDENDEIVLGSPMKSVKKKRNLGGSSSSRFKDVDDLDAIADSLAPKTPVAKTSIAASIRSLKR</sequence>
<dbReference type="GO" id="GO:0005874">
    <property type="term" value="C:microtubule"/>
    <property type="evidence" value="ECO:0007669"/>
    <property type="project" value="UniProtKB-KW"/>
</dbReference>
<dbReference type="InterPro" id="IPR001752">
    <property type="entry name" value="Kinesin_motor_dom"/>
</dbReference>
<feature type="region of interest" description="Disordered" evidence="6">
    <location>
        <begin position="359"/>
        <end position="378"/>
    </location>
</feature>
<evidence type="ECO:0000313" key="9">
    <source>
        <dbReference type="EnsemblFungi" id="MVLG_06392T0"/>
    </source>
</evidence>
<dbReference type="PROSITE" id="PS50067">
    <property type="entry name" value="KINESIN_MOTOR_2"/>
    <property type="match status" value="1"/>
</dbReference>
<feature type="compositionally biased region" description="Polar residues" evidence="6">
    <location>
        <begin position="141"/>
        <end position="151"/>
    </location>
</feature>
<feature type="binding site" evidence="5">
    <location>
        <begin position="309"/>
        <end position="316"/>
    </location>
    <ligand>
        <name>ATP</name>
        <dbReference type="ChEBI" id="CHEBI:30616"/>
    </ligand>
</feature>
<comment type="similarity">
    <text evidence="5">Belongs to the TRAFAC class myosin-kinesin ATPase superfamily. Kinesin family.</text>
</comment>
<keyword evidence="1" id="KW-0493">Microtubule</keyword>
<dbReference type="SUPFAM" id="SSF52540">
    <property type="entry name" value="P-loop containing nucleoside triphosphate hydrolases"/>
    <property type="match status" value="1"/>
</dbReference>
<evidence type="ECO:0000256" key="2">
    <source>
        <dbReference type="ARBA" id="ARBA00022741"/>
    </source>
</evidence>
<dbReference type="GO" id="GO:0008017">
    <property type="term" value="F:microtubule binding"/>
    <property type="evidence" value="ECO:0007669"/>
    <property type="project" value="InterPro"/>
</dbReference>
<dbReference type="GO" id="GO:0007018">
    <property type="term" value="P:microtubule-based movement"/>
    <property type="evidence" value="ECO:0007669"/>
    <property type="project" value="InterPro"/>
</dbReference>
<evidence type="ECO:0000256" key="6">
    <source>
        <dbReference type="SAM" id="MobiDB-lite"/>
    </source>
</evidence>
<feature type="compositionally biased region" description="Polar residues" evidence="6">
    <location>
        <begin position="90"/>
        <end position="103"/>
    </location>
</feature>
<feature type="domain" description="Kinesin motor" evidence="7">
    <location>
        <begin position="189"/>
        <end position="663"/>
    </location>
</feature>
<gene>
    <name evidence="8" type="ORF">MVLG_06392</name>
</gene>
<dbReference type="EMBL" id="GL541759">
    <property type="protein sequence ID" value="KDE03095.1"/>
    <property type="molecule type" value="Genomic_DNA"/>
</dbReference>
<dbReference type="HOGENOM" id="CLU_001485_9_0_1"/>
<evidence type="ECO:0000256" key="3">
    <source>
        <dbReference type="ARBA" id="ARBA00022840"/>
    </source>
</evidence>
<dbReference type="GO" id="GO:0005634">
    <property type="term" value="C:nucleus"/>
    <property type="evidence" value="ECO:0007669"/>
    <property type="project" value="TreeGrafter"/>
</dbReference>
<dbReference type="PROSITE" id="PS00411">
    <property type="entry name" value="KINESIN_MOTOR_1"/>
    <property type="match status" value="1"/>
</dbReference>
<dbReference type="EMBL" id="AEIJ01000755">
    <property type="status" value="NOT_ANNOTATED_CDS"/>
    <property type="molecule type" value="Genomic_DNA"/>
</dbReference>
<organism evidence="8">
    <name type="scientific">Microbotryum lychnidis-dioicae (strain p1A1 Lamole / MvSl-1064)</name>
    <name type="common">Anther smut fungus</name>
    <dbReference type="NCBI Taxonomy" id="683840"/>
    <lineage>
        <taxon>Eukaryota</taxon>
        <taxon>Fungi</taxon>
        <taxon>Dikarya</taxon>
        <taxon>Basidiomycota</taxon>
        <taxon>Pucciniomycotina</taxon>
        <taxon>Microbotryomycetes</taxon>
        <taxon>Microbotryales</taxon>
        <taxon>Microbotryaceae</taxon>
        <taxon>Microbotryum</taxon>
    </lineage>
</organism>
<keyword evidence="4 5" id="KW-0505">Motor protein</keyword>
<evidence type="ECO:0000256" key="5">
    <source>
        <dbReference type="PROSITE-ProRule" id="PRU00283"/>
    </source>
</evidence>
<keyword evidence="2 5" id="KW-0547">Nucleotide-binding</keyword>
<feature type="region of interest" description="Disordered" evidence="6">
    <location>
        <begin position="1"/>
        <end position="167"/>
    </location>
</feature>
<dbReference type="InterPro" id="IPR027640">
    <property type="entry name" value="Kinesin-like_fam"/>
</dbReference>
<name>U5HH52_USTV1</name>
<feature type="compositionally biased region" description="Low complexity" evidence="6">
    <location>
        <begin position="967"/>
        <end position="984"/>
    </location>
</feature>
<dbReference type="GO" id="GO:0016887">
    <property type="term" value="F:ATP hydrolysis activity"/>
    <property type="evidence" value="ECO:0007669"/>
    <property type="project" value="TreeGrafter"/>
</dbReference>
<dbReference type="Gene3D" id="3.40.850.10">
    <property type="entry name" value="Kinesin motor domain"/>
    <property type="match status" value="1"/>
</dbReference>
<feature type="region of interest" description="Disordered" evidence="6">
    <location>
        <begin position="802"/>
        <end position="998"/>
    </location>
</feature>
<keyword evidence="10" id="KW-1185">Reference proteome</keyword>
<feature type="compositionally biased region" description="Polar residues" evidence="6">
    <location>
        <begin position="117"/>
        <end position="126"/>
    </location>
</feature>
<feature type="compositionally biased region" description="Acidic residues" evidence="6">
    <location>
        <begin position="822"/>
        <end position="831"/>
    </location>
</feature>
<dbReference type="InterPro" id="IPR036961">
    <property type="entry name" value="Kinesin_motor_dom_sf"/>
</dbReference>
<dbReference type="PANTHER" id="PTHR24115:SF1008">
    <property type="entry name" value="KINESIN-LIKE PROTEIN SUBITO"/>
    <property type="match status" value="1"/>
</dbReference>